<evidence type="ECO:0000313" key="8">
    <source>
        <dbReference type="EMBL" id="CAF9927548.1"/>
    </source>
</evidence>
<evidence type="ECO:0000256" key="7">
    <source>
        <dbReference type="SAM" id="MobiDB-lite"/>
    </source>
</evidence>
<accession>A0A8H3IQC3</accession>
<dbReference type="EC" id="2.7.1.160" evidence="3"/>
<evidence type="ECO:0000256" key="5">
    <source>
        <dbReference type="ARBA" id="ARBA00023027"/>
    </source>
</evidence>
<evidence type="ECO:0000256" key="6">
    <source>
        <dbReference type="ARBA" id="ARBA00047949"/>
    </source>
</evidence>
<keyword evidence="5" id="KW-0520">NAD</keyword>
<dbReference type="Proteomes" id="UP000664169">
    <property type="component" value="Unassembled WGS sequence"/>
</dbReference>
<dbReference type="InterPro" id="IPR002745">
    <property type="entry name" value="Ptrans_KptA/Tpt1"/>
</dbReference>
<dbReference type="PANTHER" id="PTHR12684">
    <property type="entry name" value="PUTATIVE PHOSPHOTRANSFERASE"/>
    <property type="match status" value="1"/>
</dbReference>
<evidence type="ECO:0000256" key="4">
    <source>
        <dbReference type="ARBA" id="ARBA00022679"/>
    </source>
</evidence>
<dbReference type="Gene3D" id="3.20.170.30">
    <property type="match status" value="1"/>
</dbReference>
<dbReference type="Pfam" id="PF01885">
    <property type="entry name" value="PTS_2-RNA"/>
    <property type="match status" value="1"/>
</dbReference>
<dbReference type="EMBL" id="CAJPDQ010000027">
    <property type="protein sequence ID" value="CAF9927548.1"/>
    <property type="molecule type" value="Genomic_DNA"/>
</dbReference>
<sequence length="301" mass="32796">MPGGGGGGSSDRGRGRAAAGERHHRSNRKTTAIDRETQISKTLSLILRHRAKELGLAMDDRGFVKVDELLQHHRLRSLKVSLPDVKRVVESNAKQRFELVVLPPLVEKDAVVVDSGLDNPANFLIRATQGHSIQGLDVESLLTPVLLDDPDCPKEVVHGTYAATWPAILASGGLRPMGRVHVHFATGVPEGKLEAKSEVKSEVKDGEIEETKGVSVVPGAPPVVSGMRASASLLVWVDVRRASEGGVRWWRSRNGVVLTEGLATEKEKEGVVPLEYVSRVVERKSGKVIWKSEWWEESNSG</sequence>
<name>A0A8H3IQC3_9LECA</name>
<protein>
    <recommendedName>
        <fullName evidence="3">2'-phosphotransferase</fullName>
        <ecNumber evidence="3">2.7.1.160</ecNumber>
    </recommendedName>
</protein>
<reference evidence="8" key="1">
    <citation type="submission" date="2021-03" db="EMBL/GenBank/DDBJ databases">
        <authorList>
            <person name="Tagirdzhanova G."/>
        </authorList>
    </citation>
    <scope>NUCLEOTIDE SEQUENCE</scope>
</reference>
<dbReference type="InterPro" id="IPR042081">
    <property type="entry name" value="RNA_2'-PTrans_C"/>
</dbReference>
<dbReference type="GO" id="GO:0006388">
    <property type="term" value="P:tRNA splicing, via endonucleolytic cleavage and ligation"/>
    <property type="evidence" value="ECO:0007669"/>
    <property type="project" value="TreeGrafter"/>
</dbReference>
<keyword evidence="4" id="KW-0808">Transferase</keyword>
<gene>
    <name evidence="8" type="ORF">GOMPHAMPRED_004431</name>
</gene>
<organism evidence="8 9">
    <name type="scientific">Gomphillus americanus</name>
    <dbReference type="NCBI Taxonomy" id="1940652"/>
    <lineage>
        <taxon>Eukaryota</taxon>
        <taxon>Fungi</taxon>
        <taxon>Dikarya</taxon>
        <taxon>Ascomycota</taxon>
        <taxon>Pezizomycotina</taxon>
        <taxon>Lecanoromycetes</taxon>
        <taxon>OSLEUM clade</taxon>
        <taxon>Ostropomycetidae</taxon>
        <taxon>Ostropales</taxon>
        <taxon>Graphidaceae</taxon>
        <taxon>Gomphilloideae</taxon>
        <taxon>Gomphillus</taxon>
    </lineage>
</organism>
<dbReference type="SUPFAM" id="SSF56399">
    <property type="entry name" value="ADP-ribosylation"/>
    <property type="match status" value="1"/>
</dbReference>
<feature type="region of interest" description="Disordered" evidence="7">
    <location>
        <begin position="1"/>
        <end position="32"/>
    </location>
</feature>
<dbReference type="InterPro" id="IPR042080">
    <property type="entry name" value="RNA_2'-PTrans_N"/>
</dbReference>
<comment type="similarity">
    <text evidence="2">Belongs to the KptA/TPT1 family.</text>
</comment>
<dbReference type="AlphaFoldDB" id="A0A8H3IQC3"/>
<dbReference type="OrthoDB" id="419694at2759"/>
<dbReference type="GO" id="GO:0000215">
    <property type="term" value="F:tRNA 2'-phosphotransferase activity"/>
    <property type="evidence" value="ECO:0007669"/>
    <property type="project" value="UniProtKB-EC"/>
</dbReference>
<comment type="caution">
    <text evidence="8">The sequence shown here is derived from an EMBL/GenBank/DDBJ whole genome shotgun (WGS) entry which is preliminary data.</text>
</comment>
<feature type="compositionally biased region" description="Gly residues" evidence="7">
    <location>
        <begin position="1"/>
        <end position="10"/>
    </location>
</feature>
<dbReference type="PANTHER" id="PTHR12684:SF2">
    <property type="entry name" value="TRNA 2'-PHOSPHOTRANSFERASE 1"/>
    <property type="match status" value="1"/>
</dbReference>
<dbReference type="Gene3D" id="1.10.10.970">
    <property type="entry name" value="RNA 2'-phosphotransferase, Tpt1/KptA family, N-terminal domain"/>
    <property type="match status" value="1"/>
</dbReference>
<evidence type="ECO:0000256" key="1">
    <source>
        <dbReference type="ARBA" id="ARBA00003343"/>
    </source>
</evidence>
<evidence type="ECO:0000256" key="2">
    <source>
        <dbReference type="ARBA" id="ARBA00009836"/>
    </source>
</evidence>
<comment type="catalytic activity">
    <reaction evidence="6">
        <text>2'-phospho-[ligated tRNA] + NAD(+) = mature tRNA + ADP-alpha-D-ribose 1'',2''-cyclic phosphate + nicotinamide</text>
        <dbReference type="Rhea" id="RHEA:23324"/>
        <dbReference type="Rhea" id="RHEA-COMP:11106"/>
        <dbReference type="Rhea" id="RHEA-COMP:11107"/>
        <dbReference type="ChEBI" id="CHEBI:17154"/>
        <dbReference type="ChEBI" id="CHEBI:57540"/>
        <dbReference type="ChEBI" id="CHEBI:76596"/>
        <dbReference type="ChEBI" id="CHEBI:82883"/>
        <dbReference type="ChEBI" id="CHEBI:85027"/>
        <dbReference type="EC" id="2.7.1.160"/>
    </reaction>
</comment>
<evidence type="ECO:0000313" key="9">
    <source>
        <dbReference type="Proteomes" id="UP000664169"/>
    </source>
</evidence>
<evidence type="ECO:0000256" key="3">
    <source>
        <dbReference type="ARBA" id="ARBA00012007"/>
    </source>
</evidence>
<keyword evidence="9" id="KW-1185">Reference proteome</keyword>
<comment type="function">
    <text evidence="1">Catalyzes the last step of tRNA splicing, the transfer of the splice junction 2'-phosphate from ligated tRNA to NAD to produce ADP-ribose 1''-2'' cyclic phosphate.</text>
</comment>
<proteinExistence type="inferred from homology"/>